<proteinExistence type="predicted"/>
<feature type="transmembrane region" description="Helical" evidence="2">
    <location>
        <begin position="114"/>
        <end position="136"/>
    </location>
</feature>
<keyword evidence="2" id="KW-1133">Transmembrane helix</keyword>
<feature type="region of interest" description="Disordered" evidence="1">
    <location>
        <begin position="1"/>
        <end position="46"/>
    </location>
</feature>
<dbReference type="Proteomes" id="UP000196573">
    <property type="component" value="Unassembled WGS sequence"/>
</dbReference>
<evidence type="ECO:0000256" key="2">
    <source>
        <dbReference type="SAM" id="Phobius"/>
    </source>
</evidence>
<evidence type="ECO:0000313" key="4">
    <source>
        <dbReference type="Proteomes" id="UP000196573"/>
    </source>
</evidence>
<sequence>MDARKAEGSYQGGAQQAIYSQDGVTPPEQNTRKRIRKQSSEVTKLPPAGTKARYEWADKVLQEYKVTNFEKVKCFAKWMTGSAGLVAGTGIGIGLGFAAVQTLALVVFGPVAPLAGLALAGLNIAVCTAGGAVYGLPASGYLSYKMISQLQFDKYHEGAQECRDKLAELRKAGITEGDQVDLLKEKAHRLHCALMAT</sequence>
<accession>A0A1X7ANC6</accession>
<evidence type="ECO:0000256" key="1">
    <source>
        <dbReference type="SAM" id="MobiDB-lite"/>
    </source>
</evidence>
<organism evidence="3 4">
    <name type="scientific">Parendozoicomonas haliclonae</name>
    <dbReference type="NCBI Taxonomy" id="1960125"/>
    <lineage>
        <taxon>Bacteria</taxon>
        <taxon>Pseudomonadati</taxon>
        <taxon>Pseudomonadota</taxon>
        <taxon>Gammaproteobacteria</taxon>
        <taxon>Oceanospirillales</taxon>
        <taxon>Endozoicomonadaceae</taxon>
        <taxon>Parendozoicomonas</taxon>
    </lineage>
</organism>
<reference evidence="3 4" key="1">
    <citation type="submission" date="2017-03" db="EMBL/GenBank/DDBJ databases">
        <authorList>
            <person name="Afonso C.L."/>
            <person name="Miller P.J."/>
            <person name="Scott M.A."/>
            <person name="Spackman E."/>
            <person name="Goraichik I."/>
            <person name="Dimitrov K.M."/>
            <person name="Suarez D.L."/>
            <person name="Swayne D.E."/>
        </authorList>
    </citation>
    <scope>NUCLEOTIDE SEQUENCE [LARGE SCALE GENOMIC DNA]</scope>
    <source>
        <strain evidence="3">SB41UT1</strain>
    </source>
</reference>
<keyword evidence="4" id="KW-1185">Reference proteome</keyword>
<dbReference type="AlphaFoldDB" id="A0A1X7ANC6"/>
<keyword evidence="2" id="KW-0812">Transmembrane</keyword>
<keyword evidence="2" id="KW-0472">Membrane</keyword>
<name>A0A1X7ANC6_9GAMM</name>
<protein>
    <submittedName>
        <fullName evidence="3">Uncharacterized protein</fullName>
    </submittedName>
</protein>
<evidence type="ECO:0000313" key="3">
    <source>
        <dbReference type="EMBL" id="SMA49576.1"/>
    </source>
</evidence>
<feature type="transmembrane region" description="Helical" evidence="2">
    <location>
        <begin position="83"/>
        <end position="108"/>
    </location>
</feature>
<dbReference type="RefSeq" id="WP_087111989.1">
    <property type="nucleotide sequence ID" value="NZ_CBCSCN010000010.1"/>
</dbReference>
<feature type="compositionally biased region" description="Polar residues" evidence="1">
    <location>
        <begin position="12"/>
        <end position="29"/>
    </location>
</feature>
<gene>
    <name evidence="3" type="ORF">EHSB41UT_03362</name>
</gene>
<dbReference type="EMBL" id="FWPT01000008">
    <property type="protein sequence ID" value="SMA49576.1"/>
    <property type="molecule type" value="Genomic_DNA"/>
</dbReference>